<evidence type="ECO:0000313" key="19">
    <source>
        <dbReference type="Proteomes" id="UP001140949"/>
    </source>
</evidence>
<protein>
    <recommendedName>
        <fullName evidence="4">glucan endo-1,3-beta-D-glucosidase</fullName>
        <ecNumber evidence="4">3.2.1.39</ecNumber>
    </recommendedName>
</protein>
<comment type="caution">
    <text evidence="18">The sequence shown here is derived from an EMBL/GenBank/DDBJ whole genome shotgun (WGS) entry which is preliminary data.</text>
</comment>
<dbReference type="FunFam" id="1.20.58.1040:FF:000002">
    <property type="entry name" value="Glucan endo-1,3-beta-glucosidase 8"/>
    <property type="match status" value="1"/>
</dbReference>
<evidence type="ECO:0000256" key="6">
    <source>
        <dbReference type="ARBA" id="ARBA00022622"/>
    </source>
</evidence>
<evidence type="ECO:0000256" key="1">
    <source>
        <dbReference type="ARBA" id="ARBA00000382"/>
    </source>
</evidence>
<evidence type="ECO:0000256" key="2">
    <source>
        <dbReference type="ARBA" id="ARBA00004609"/>
    </source>
</evidence>
<keyword evidence="6" id="KW-0336">GPI-anchor</keyword>
<dbReference type="EMBL" id="JANAVB010027798">
    <property type="protein sequence ID" value="KAJ6817635.1"/>
    <property type="molecule type" value="Genomic_DNA"/>
</dbReference>
<comment type="subcellular location">
    <subcellularLocation>
        <location evidence="2">Cell membrane</location>
        <topology evidence="2">Lipid-anchor</topology>
        <topology evidence="2">GPI-anchor</topology>
    </subcellularLocation>
</comment>
<comment type="catalytic activity">
    <reaction evidence="1">
        <text>Hydrolysis of (1-&gt;3)-beta-D-glucosidic linkages in (1-&gt;3)-beta-D-glucans.</text>
        <dbReference type="EC" id="3.2.1.39"/>
    </reaction>
</comment>
<evidence type="ECO:0000313" key="18">
    <source>
        <dbReference type="EMBL" id="KAJ6817635.1"/>
    </source>
</evidence>
<proteinExistence type="inferred from homology"/>
<evidence type="ECO:0000256" key="11">
    <source>
        <dbReference type="ARBA" id="ARBA00023157"/>
    </source>
</evidence>
<accession>A0AAX6FNR3</accession>
<dbReference type="Pfam" id="PF00332">
    <property type="entry name" value="Glyco_hydro_17"/>
    <property type="match status" value="1"/>
</dbReference>
<dbReference type="EC" id="3.2.1.39" evidence="4"/>
<evidence type="ECO:0000256" key="3">
    <source>
        <dbReference type="ARBA" id="ARBA00008773"/>
    </source>
</evidence>
<keyword evidence="11" id="KW-1015">Disulfide bond</keyword>
<evidence type="ECO:0000259" key="17">
    <source>
        <dbReference type="SMART" id="SM00768"/>
    </source>
</evidence>
<dbReference type="GO" id="GO:0042973">
    <property type="term" value="F:glucan endo-1,3-beta-D-glucosidase activity"/>
    <property type="evidence" value="ECO:0007669"/>
    <property type="project" value="UniProtKB-EC"/>
</dbReference>
<dbReference type="FunFam" id="3.20.20.80:FF:000008">
    <property type="entry name" value="Glucan endo-1,3-beta-glucosidase 5"/>
    <property type="match status" value="1"/>
</dbReference>
<evidence type="ECO:0000256" key="7">
    <source>
        <dbReference type="ARBA" id="ARBA00022729"/>
    </source>
</evidence>
<keyword evidence="13" id="KW-0449">Lipoprotein</keyword>
<evidence type="ECO:0000256" key="15">
    <source>
        <dbReference type="RuleBase" id="RU004335"/>
    </source>
</evidence>
<dbReference type="PANTHER" id="PTHR32227">
    <property type="entry name" value="GLUCAN ENDO-1,3-BETA-GLUCOSIDASE BG1-RELATED-RELATED"/>
    <property type="match status" value="1"/>
</dbReference>
<dbReference type="GO" id="GO:0098552">
    <property type="term" value="C:side of membrane"/>
    <property type="evidence" value="ECO:0007669"/>
    <property type="project" value="UniProtKB-KW"/>
</dbReference>
<dbReference type="Gene3D" id="1.20.58.1040">
    <property type="match status" value="1"/>
</dbReference>
<keyword evidence="19" id="KW-1185">Reference proteome</keyword>
<reference evidence="18" key="2">
    <citation type="submission" date="2023-04" db="EMBL/GenBank/DDBJ databases">
        <authorList>
            <person name="Bruccoleri R.E."/>
            <person name="Oakeley E.J."/>
            <person name="Faust A.-M."/>
            <person name="Dessus-Babus S."/>
            <person name="Altorfer M."/>
            <person name="Burckhardt D."/>
            <person name="Oertli M."/>
            <person name="Naumann U."/>
            <person name="Petersen F."/>
            <person name="Wong J."/>
        </authorList>
    </citation>
    <scope>NUCLEOTIDE SEQUENCE</scope>
    <source>
        <strain evidence="18">GSM-AAB239-AS_SAM_17_03QT</strain>
        <tissue evidence="18">Leaf</tissue>
    </source>
</reference>
<dbReference type="Proteomes" id="UP001140949">
    <property type="component" value="Unassembled WGS sequence"/>
</dbReference>
<gene>
    <name evidence="18" type="ORF">M6B38_410520</name>
</gene>
<feature type="signal peptide" evidence="16">
    <location>
        <begin position="1"/>
        <end position="25"/>
    </location>
</feature>
<dbReference type="Gene3D" id="3.20.20.80">
    <property type="entry name" value="Glycosidases"/>
    <property type="match status" value="1"/>
</dbReference>
<reference evidence="18" key="1">
    <citation type="journal article" date="2023" name="GigaByte">
        <title>Genome assembly of the bearded iris, Iris pallida Lam.</title>
        <authorList>
            <person name="Bruccoleri R.E."/>
            <person name="Oakeley E.J."/>
            <person name="Faust A.M.E."/>
            <person name="Altorfer M."/>
            <person name="Dessus-Babus S."/>
            <person name="Burckhardt D."/>
            <person name="Oertli M."/>
            <person name="Naumann U."/>
            <person name="Petersen F."/>
            <person name="Wong J."/>
        </authorList>
    </citation>
    <scope>NUCLEOTIDE SEQUENCE</scope>
    <source>
        <strain evidence="18">GSM-AAB239-AS_SAM_17_03QT</strain>
    </source>
</reference>
<evidence type="ECO:0000256" key="8">
    <source>
        <dbReference type="ARBA" id="ARBA00022801"/>
    </source>
</evidence>
<dbReference type="AlphaFoldDB" id="A0AAX6FNR3"/>
<keyword evidence="8" id="KW-0378">Hydrolase</keyword>
<dbReference type="GO" id="GO:0005886">
    <property type="term" value="C:plasma membrane"/>
    <property type="evidence" value="ECO:0007669"/>
    <property type="project" value="UniProtKB-SubCell"/>
</dbReference>
<evidence type="ECO:0000256" key="16">
    <source>
        <dbReference type="SAM" id="SignalP"/>
    </source>
</evidence>
<keyword evidence="14" id="KW-0326">Glycosidase</keyword>
<feature type="domain" description="X8" evidence="17">
    <location>
        <begin position="384"/>
        <end position="466"/>
    </location>
</feature>
<dbReference type="SUPFAM" id="SSF51445">
    <property type="entry name" value="(Trans)glycosidases"/>
    <property type="match status" value="1"/>
</dbReference>
<dbReference type="InterPro" id="IPR044965">
    <property type="entry name" value="Glyco_hydro_17_plant"/>
</dbReference>
<keyword evidence="12" id="KW-0325">Glycoprotein</keyword>
<dbReference type="SMART" id="SM00768">
    <property type="entry name" value="X8"/>
    <property type="match status" value="1"/>
</dbReference>
<dbReference type="Pfam" id="PF07983">
    <property type="entry name" value="X8"/>
    <property type="match status" value="1"/>
</dbReference>
<evidence type="ECO:0000256" key="5">
    <source>
        <dbReference type="ARBA" id="ARBA00022475"/>
    </source>
</evidence>
<name>A0AAX6FNR3_IRIPA</name>
<evidence type="ECO:0000256" key="9">
    <source>
        <dbReference type="ARBA" id="ARBA00022821"/>
    </source>
</evidence>
<dbReference type="InterPro" id="IPR012946">
    <property type="entry name" value="X8"/>
</dbReference>
<keyword evidence="5" id="KW-1003">Cell membrane</keyword>
<dbReference type="GO" id="GO:0005975">
    <property type="term" value="P:carbohydrate metabolic process"/>
    <property type="evidence" value="ECO:0007669"/>
    <property type="project" value="InterPro"/>
</dbReference>
<comment type="similarity">
    <text evidence="3 15">Belongs to the glycosyl hydrolase 17 family.</text>
</comment>
<evidence type="ECO:0000256" key="12">
    <source>
        <dbReference type="ARBA" id="ARBA00023180"/>
    </source>
</evidence>
<keyword evidence="7 16" id="KW-0732">Signal</keyword>
<dbReference type="GO" id="GO:0006952">
    <property type="term" value="P:defense response"/>
    <property type="evidence" value="ECO:0007669"/>
    <property type="project" value="UniProtKB-KW"/>
</dbReference>
<evidence type="ECO:0000256" key="13">
    <source>
        <dbReference type="ARBA" id="ARBA00023288"/>
    </source>
</evidence>
<feature type="chain" id="PRO_5043421897" description="glucan endo-1,3-beta-D-glucosidase" evidence="16">
    <location>
        <begin position="26"/>
        <end position="498"/>
    </location>
</feature>
<organism evidence="18 19">
    <name type="scientific">Iris pallida</name>
    <name type="common">Sweet iris</name>
    <dbReference type="NCBI Taxonomy" id="29817"/>
    <lineage>
        <taxon>Eukaryota</taxon>
        <taxon>Viridiplantae</taxon>
        <taxon>Streptophyta</taxon>
        <taxon>Embryophyta</taxon>
        <taxon>Tracheophyta</taxon>
        <taxon>Spermatophyta</taxon>
        <taxon>Magnoliopsida</taxon>
        <taxon>Liliopsida</taxon>
        <taxon>Asparagales</taxon>
        <taxon>Iridaceae</taxon>
        <taxon>Iridoideae</taxon>
        <taxon>Irideae</taxon>
        <taxon>Iris</taxon>
    </lineage>
</organism>
<evidence type="ECO:0000256" key="14">
    <source>
        <dbReference type="ARBA" id="ARBA00023295"/>
    </source>
</evidence>
<dbReference type="InterPro" id="IPR000490">
    <property type="entry name" value="Glyco_hydro_17"/>
</dbReference>
<evidence type="ECO:0000256" key="10">
    <source>
        <dbReference type="ARBA" id="ARBA00023136"/>
    </source>
</evidence>
<keyword evidence="9" id="KW-0611">Plant defense</keyword>
<evidence type="ECO:0000256" key="4">
    <source>
        <dbReference type="ARBA" id="ARBA00012780"/>
    </source>
</evidence>
<sequence length="498" mass="54019">MRSGHRPVLLPHLLFLLASWSSIGSRHVASGVGVNWGTSSSHPLPAAEVVAGILRPNNITLVKLADAEPAVLEALSGSGVGVTVGIPNGMLRALSSSKKAAASWVHDNVTRYFPALRIEHIAVGDEPFLLSYGQQFQPFVLGAAMNIQLGLVAAKLANKIKVIVPCSSHVYQFNYMDNNSTGNRSDAVLLPSKGSFRPELNITMHELLSFLTKHGSPFVIDIDPFLSFQQNKNISNDYILFSSKSRQLTDGRNKYKNFFDASIDTLVTSLSKAGFGDMEIIVGRIGWPTDGAINATSSIARTFMQGLVDHLQSKSGTPQRPKKPPLETYIFSLLDEDQRAITTGDFERHWGIFTFDGQAKYNLDLGQGSKELVNARNVDYLASKWCVVNNNLDLSNVSASFRDACSNADCTALSPGGSCSGISWPGNVSYAYNNYFQQHDQRGDSCDFGGLGLITTVDPSVGECRFAVAVRSSSSPFVVAPALWWTIVMSACSLLRLT</sequence>
<keyword evidence="10" id="KW-0472">Membrane</keyword>
<dbReference type="InterPro" id="IPR017853">
    <property type="entry name" value="GH"/>
</dbReference>